<evidence type="ECO:0000313" key="2">
    <source>
        <dbReference type="Proteomes" id="UP001215280"/>
    </source>
</evidence>
<organism evidence="1 2">
    <name type="scientific">Mycena maculata</name>
    <dbReference type="NCBI Taxonomy" id="230809"/>
    <lineage>
        <taxon>Eukaryota</taxon>
        <taxon>Fungi</taxon>
        <taxon>Dikarya</taxon>
        <taxon>Basidiomycota</taxon>
        <taxon>Agaricomycotina</taxon>
        <taxon>Agaricomycetes</taxon>
        <taxon>Agaricomycetidae</taxon>
        <taxon>Agaricales</taxon>
        <taxon>Marasmiineae</taxon>
        <taxon>Mycenaceae</taxon>
        <taxon>Mycena</taxon>
    </lineage>
</organism>
<comment type="caution">
    <text evidence="1">The sequence shown here is derived from an EMBL/GenBank/DDBJ whole genome shotgun (WGS) entry which is preliminary data.</text>
</comment>
<evidence type="ECO:0000313" key="1">
    <source>
        <dbReference type="EMBL" id="KAJ7724597.1"/>
    </source>
</evidence>
<proteinExistence type="predicted"/>
<sequence>MTSCSAFKAGLVPEAISALIYIPAPLLLKLQLQACQVKISMLEGAPRGVRFSYRTHYQQHVLEGTFHIGKASGMGTKSIKYQSYSLLRYKETSQGVVQVLKPANTDDGYVTRGVLTNILDKASSRRVLNLQESLAFVHCLGKFKPQGTRLKVLHSKQESVRLSKNSRATETTEMDALFWPETGRKSGCFWDQLRGNKEPQSKRSH</sequence>
<accession>A0AAD7HPJ6</accession>
<dbReference type="AlphaFoldDB" id="A0AAD7HPJ6"/>
<name>A0AAD7HPJ6_9AGAR</name>
<protein>
    <submittedName>
        <fullName evidence="1">Uncharacterized protein</fullName>
    </submittedName>
</protein>
<dbReference type="EMBL" id="JARJLG010000236">
    <property type="protein sequence ID" value="KAJ7724597.1"/>
    <property type="molecule type" value="Genomic_DNA"/>
</dbReference>
<reference evidence="1" key="1">
    <citation type="submission" date="2023-03" db="EMBL/GenBank/DDBJ databases">
        <title>Massive genome expansion in bonnet fungi (Mycena s.s.) driven by repeated elements and novel gene families across ecological guilds.</title>
        <authorList>
            <consortium name="Lawrence Berkeley National Laboratory"/>
            <person name="Harder C.B."/>
            <person name="Miyauchi S."/>
            <person name="Viragh M."/>
            <person name="Kuo A."/>
            <person name="Thoen E."/>
            <person name="Andreopoulos B."/>
            <person name="Lu D."/>
            <person name="Skrede I."/>
            <person name="Drula E."/>
            <person name="Henrissat B."/>
            <person name="Morin E."/>
            <person name="Kohler A."/>
            <person name="Barry K."/>
            <person name="LaButti K."/>
            <person name="Morin E."/>
            <person name="Salamov A."/>
            <person name="Lipzen A."/>
            <person name="Mereny Z."/>
            <person name="Hegedus B."/>
            <person name="Baldrian P."/>
            <person name="Stursova M."/>
            <person name="Weitz H."/>
            <person name="Taylor A."/>
            <person name="Grigoriev I.V."/>
            <person name="Nagy L.G."/>
            <person name="Martin F."/>
            <person name="Kauserud H."/>
        </authorList>
    </citation>
    <scope>NUCLEOTIDE SEQUENCE</scope>
    <source>
        <strain evidence="1">CBHHK188m</strain>
    </source>
</reference>
<keyword evidence="2" id="KW-1185">Reference proteome</keyword>
<dbReference type="Proteomes" id="UP001215280">
    <property type="component" value="Unassembled WGS sequence"/>
</dbReference>
<gene>
    <name evidence="1" type="ORF">DFH07DRAFT_783225</name>
</gene>